<evidence type="ECO:0000313" key="3">
    <source>
        <dbReference type="Proteomes" id="UP000799539"/>
    </source>
</evidence>
<proteinExistence type="predicted"/>
<sequence>MTALISRNAMPKTECQLFRLIGELRNDIYRHDSFVTKHKGVDLALLATCRQIYQEATGICYSINWIGMDCDTVLRFMNEIDSKRLESIRHVRMHIVPPLIFILSCLEINHCMSRVETVDVVVFDHGFEFDYSWEKRWDNSLISGRALQRMEQYKLEDYGAMGKLLELEDKLEILLLKNKAKAEAGETKKSEGGENEDKH</sequence>
<accession>A0A6A6F0H4</accession>
<gene>
    <name evidence="2" type="ORF">CERZMDRAFT_102537</name>
</gene>
<evidence type="ECO:0000259" key="1">
    <source>
        <dbReference type="Pfam" id="PF24864"/>
    </source>
</evidence>
<organism evidence="2 3">
    <name type="scientific">Cercospora zeae-maydis SCOH1-5</name>
    <dbReference type="NCBI Taxonomy" id="717836"/>
    <lineage>
        <taxon>Eukaryota</taxon>
        <taxon>Fungi</taxon>
        <taxon>Dikarya</taxon>
        <taxon>Ascomycota</taxon>
        <taxon>Pezizomycotina</taxon>
        <taxon>Dothideomycetes</taxon>
        <taxon>Dothideomycetidae</taxon>
        <taxon>Mycosphaerellales</taxon>
        <taxon>Mycosphaerellaceae</taxon>
        <taxon>Cercospora</taxon>
    </lineage>
</organism>
<dbReference type="AlphaFoldDB" id="A0A6A6F0H4"/>
<name>A0A6A6F0H4_9PEZI</name>
<reference evidence="2" key="1">
    <citation type="journal article" date="2020" name="Stud. Mycol.">
        <title>101 Dothideomycetes genomes: a test case for predicting lifestyles and emergence of pathogens.</title>
        <authorList>
            <person name="Haridas S."/>
            <person name="Albert R."/>
            <person name="Binder M."/>
            <person name="Bloem J."/>
            <person name="Labutti K."/>
            <person name="Salamov A."/>
            <person name="Andreopoulos B."/>
            <person name="Baker S."/>
            <person name="Barry K."/>
            <person name="Bills G."/>
            <person name="Bluhm B."/>
            <person name="Cannon C."/>
            <person name="Castanera R."/>
            <person name="Culley D."/>
            <person name="Daum C."/>
            <person name="Ezra D."/>
            <person name="Gonzalez J."/>
            <person name="Henrissat B."/>
            <person name="Kuo A."/>
            <person name="Liang C."/>
            <person name="Lipzen A."/>
            <person name="Lutzoni F."/>
            <person name="Magnuson J."/>
            <person name="Mondo S."/>
            <person name="Nolan M."/>
            <person name="Ohm R."/>
            <person name="Pangilinan J."/>
            <person name="Park H.-J."/>
            <person name="Ramirez L."/>
            <person name="Alfaro M."/>
            <person name="Sun H."/>
            <person name="Tritt A."/>
            <person name="Yoshinaga Y."/>
            <person name="Zwiers L.-H."/>
            <person name="Turgeon B."/>
            <person name="Goodwin S."/>
            <person name="Spatafora J."/>
            <person name="Crous P."/>
            <person name="Grigoriev I."/>
        </authorList>
    </citation>
    <scope>NUCLEOTIDE SEQUENCE</scope>
    <source>
        <strain evidence="2">SCOH1-5</strain>
    </source>
</reference>
<keyword evidence="3" id="KW-1185">Reference proteome</keyword>
<dbReference type="Pfam" id="PF24864">
    <property type="entry name" value="DUF7730"/>
    <property type="match status" value="1"/>
</dbReference>
<protein>
    <recommendedName>
        <fullName evidence="1">DUF7730 domain-containing protein</fullName>
    </recommendedName>
</protein>
<dbReference type="InterPro" id="IPR056632">
    <property type="entry name" value="DUF7730"/>
</dbReference>
<evidence type="ECO:0000313" key="2">
    <source>
        <dbReference type="EMBL" id="KAF2207252.1"/>
    </source>
</evidence>
<dbReference type="Proteomes" id="UP000799539">
    <property type="component" value="Unassembled WGS sequence"/>
</dbReference>
<dbReference type="PANTHER" id="PTHR38790">
    <property type="entry name" value="2EXR DOMAIN-CONTAINING PROTEIN-RELATED"/>
    <property type="match status" value="1"/>
</dbReference>
<dbReference type="OrthoDB" id="2951834at2759"/>
<dbReference type="EMBL" id="ML992705">
    <property type="protein sequence ID" value="KAF2207252.1"/>
    <property type="molecule type" value="Genomic_DNA"/>
</dbReference>
<feature type="domain" description="DUF7730" evidence="1">
    <location>
        <begin position="36"/>
        <end position="94"/>
    </location>
</feature>